<name>A0ABT7V0K6_9ACTN</name>
<evidence type="ECO:0000256" key="1">
    <source>
        <dbReference type="ARBA" id="ARBA00022448"/>
    </source>
</evidence>
<evidence type="ECO:0000256" key="3">
    <source>
        <dbReference type="ARBA" id="ARBA00022840"/>
    </source>
</evidence>
<protein>
    <submittedName>
        <fullName evidence="6">ABC transporter ATP-binding protein</fullName>
    </submittedName>
</protein>
<keyword evidence="7" id="KW-1185">Reference proteome</keyword>
<dbReference type="InterPro" id="IPR017871">
    <property type="entry name" value="ABC_transporter-like_CS"/>
</dbReference>
<dbReference type="Proteomes" id="UP001529256">
    <property type="component" value="Unassembled WGS sequence"/>
</dbReference>
<dbReference type="SMART" id="SM00382">
    <property type="entry name" value="AAA"/>
    <property type="match status" value="1"/>
</dbReference>
<dbReference type="PANTHER" id="PTHR42794:SF1">
    <property type="entry name" value="HEMIN IMPORT ATP-BINDING PROTEIN HMUV"/>
    <property type="match status" value="1"/>
</dbReference>
<accession>A0ABT7V0K6</accession>
<proteinExistence type="predicted"/>
<evidence type="ECO:0000256" key="4">
    <source>
        <dbReference type="ARBA" id="ARBA00022967"/>
    </source>
</evidence>
<dbReference type="Gene3D" id="3.40.50.300">
    <property type="entry name" value="P-loop containing nucleotide triphosphate hydrolases"/>
    <property type="match status" value="1"/>
</dbReference>
<dbReference type="RefSeq" id="WP_289510240.1">
    <property type="nucleotide sequence ID" value="NZ_JAUDEA010000001.1"/>
</dbReference>
<gene>
    <name evidence="6" type="ORF">QUW25_00315</name>
</gene>
<dbReference type="SUPFAM" id="SSF52540">
    <property type="entry name" value="P-loop containing nucleoside triphosphate hydrolases"/>
    <property type="match status" value="1"/>
</dbReference>
<dbReference type="EMBL" id="JAUDEA010000001">
    <property type="protein sequence ID" value="MDM8270134.1"/>
    <property type="molecule type" value="Genomic_DNA"/>
</dbReference>
<dbReference type="PANTHER" id="PTHR42794">
    <property type="entry name" value="HEMIN IMPORT ATP-BINDING PROTEIN HMUV"/>
    <property type="match status" value="1"/>
</dbReference>
<dbReference type="PROSITE" id="PS00211">
    <property type="entry name" value="ABC_TRANSPORTER_1"/>
    <property type="match status" value="1"/>
</dbReference>
<evidence type="ECO:0000259" key="5">
    <source>
        <dbReference type="PROSITE" id="PS50893"/>
    </source>
</evidence>
<organism evidence="6 7">
    <name type="scientific">Thermophilibacter provencensis</name>
    <dbReference type="NCBI Taxonomy" id="1852386"/>
    <lineage>
        <taxon>Bacteria</taxon>
        <taxon>Bacillati</taxon>
        <taxon>Actinomycetota</taxon>
        <taxon>Coriobacteriia</taxon>
        <taxon>Coriobacteriales</taxon>
        <taxon>Atopobiaceae</taxon>
        <taxon>Thermophilibacter</taxon>
    </lineage>
</organism>
<reference evidence="6" key="2">
    <citation type="submission" date="2023-06" db="EMBL/GenBank/DDBJ databases">
        <authorList>
            <person name="Zeman M."/>
            <person name="Kubasova T."/>
            <person name="Jahodarova E."/>
            <person name="Nykrynova M."/>
            <person name="Rychlik I."/>
        </authorList>
    </citation>
    <scope>NUCLEOTIDE SEQUENCE</scope>
    <source>
        <strain evidence="6">153_Feed</strain>
    </source>
</reference>
<dbReference type="Pfam" id="PF00005">
    <property type="entry name" value="ABC_tran"/>
    <property type="match status" value="1"/>
</dbReference>
<comment type="caution">
    <text evidence="6">The sequence shown here is derived from an EMBL/GenBank/DDBJ whole genome shotgun (WGS) entry which is preliminary data.</text>
</comment>
<dbReference type="InterPro" id="IPR003593">
    <property type="entry name" value="AAA+_ATPase"/>
</dbReference>
<dbReference type="InterPro" id="IPR003439">
    <property type="entry name" value="ABC_transporter-like_ATP-bd"/>
</dbReference>
<evidence type="ECO:0000256" key="2">
    <source>
        <dbReference type="ARBA" id="ARBA00022741"/>
    </source>
</evidence>
<keyword evidence="1" id="KW-0813">Transport</keyword>
<feature type="domain" description="ABC transporter" evidence="5">
    <location>
        <begin position="3"/>
        <end position="238"/>
    </location>
</feature>
<keyword evidence="2" id="KW-0547">Nucleotide-binding</keyword>
<sequence>MSFEITGLSFSYGDHAVLEGVDLSVADGELACVLGPNGVGKTTLFRCILGLERPRAGTILVNGRPLDELSVAERAREMAFVPQSHAQVFDYEVLDVVLMSAASRLGPLRAPAASDRARAEEALERVGVAHLAHRSFMQVSGGERQLVLIARAIAQNARSIVMDEPTSALDFGNTARVMAVVRRLASEGLSVIASTHAPDLAYLYADTVLALDNGRVRACGSPADVITGPLLSELYGLPVEVSSLYDDKVRACVPTEMLRGDSPFVTSGRGKR</sequence>
<reference evidence="6" key="1">
    <citation type="submission" date="2023-06" db="EMBL/GenBank/DDBJ databases">
        <title>Identification and characterization of horizontal gene transfer across gut microbiota members of farm animals based on homology search.</title>
        <authorList>
            <person name="Schwarzerova J."/>
            <person name="Nykrynova M."/>
            <person name="Jureckova K."/>
            <person name="Cejkova D."/>
            <person name="Rychlik I."/>
        </authorList>
    </citation>
    <scope>NUCLEOTIDE SEQUENCE</scope>
    <source>
        <strain evidence="6">153_Feed</strain>
    </source>
</reference>
<evidence type="ECO:0000313" key="6">
    <source>
        <dbReference type="EMBL" id="MDM8270134.1"/>
    </source>
</evidence>
<keyword evidence="3 6" id="KW-0067">ATP-binding</keyword>
<keyword evidence="4" id="KW-1278">Translocase</keyword>
<dbReference type="CDD" id="cd03214">
    <property type="entry name" value="ABC_Iron-Siderophores_B12_Hemin"/>
    <property type="match status" value="1"/>
</dbReference>
<dbReference type="GO" id="GO:0005524">
    <property type="term" value="F:ATP binding"/>
    <property type="evidence" value="ECO:0007669"/>
    <property type="project" value="UniProtKB-KW"/>
</dbReference>
<dbReference type="PROSITE" id="PS50893">
    <property type="entry name" value="ABC_TRANSPORTER_2"/>
    <property type="match status" value="1"/>
</dbReference>
<evidence type="ECO:0000313" key="7">
    <source>
        <dbReference type="Proteomes" id="UP001529256"/>
    </source>
</evidence>
<dbReference type="InterPro" id="IPR027417">
    <property type="entry name" value="P-loop_NTPase"/>
</dbReference>